<protein>
    <submittedName>
        <fullName evidence="2">Uncharacterized protein</fullName>
    </submittedName>
</protein>
<dbReference type="InterPro" id="IPR017853">
    <property type="entry name" value="GH"/>
</dbReference>
<accession>A0A1W1C6E1</accession>
<organism evidence="2">
    <name type="scientific">hydrothermal vent metagenome</name>
    <dbReference type="NCBI Taxonomy" id="652676"/>
    <lineage>
        <taxon>unclassified sequences</taxon>
        <taxon>metagenomes</taxon>
        <taxon>ecological metagenomes</taxon>
    </lineage>
</organism>
<name>A0A1W1C6E1_9ZZZZ</name>
<evidence type="ECO:0000256" key="1">
    <source>
        <dbReference type="SAM" id="Phobius"/>
    </source>
</evidence>
<keyword evidence="1" id="KW-1133">Transmembrane helix</keyword>
<dbReference type="Gene3D" id="3.20.20.80">
    <property type="entry name" value="Glycosidases"/>
    <property type="match status" value="1"/>
</dbReference>
<dbReference type="EMBL" id="FPHM01000069">
    <property type="protein sequence ID" value="SFV61428.1"/>
    <property type="molecule type" value="Genomic_DNA"/>
</dbReference>
<evidence type="ECO:0000313" key="2">
    <source>
        <dbReference type="EMBL" id="SFV61428.1"/>
    </source>
</evidence>
<sequence length="353" mass="42041">MPKLKAPFIWDEYSDQPYPLKDKAYKKRMRLKHLWAIVPLLVINIIFFPLAIVLMFFLKGKKEENKSFFAMAVAIDKGHKQVALIEELGVKHLLIRMPLWEMHRIEEYLVFAKSFGEDKEILLNILQDREHIEDKDLLKKDMAIIFEKFGAFVEEYQIGNAINRSKWGFFSMDEYLSWFETIQKVRDTINPKIKLIGSSVIDFEFHYTIRTLFNFFAIKYDRFSSLLYVDRRGKPQNTQMGFFDTKHKINMLYALVWLSSKTTNDIYITEVNWPLKGTAPYAPTSERECVSEEEYKEYMLEYHRIAKESRKIKRIYWHQLIARGYGLVDDKEDEIRKHVSFEAYKSMVLESLG</sequence>
<dbReference type="AlphaFoldDB" id="A0A1W1C6E1"/>
<gene>
    <name evidence="2" type="ORF">MNB_SV-13-2140</name>
</gene>
<reference evidence="2" key="1">
    <citation type="submission" date="2016-10" db="EMBL/GenBank/DDBJ databases">
        <authorList>
            <person name="de Groot N.N."/>
        </authorList>
    </citation>
    <scope>NUCLEOTIDE SEQUENCE</scope>
</reference>
<proteinExistence type="predicted"/>
<keyword evidence="1" id="KW-0472">Membrane</keyword>
<keyword evidence="1" id="KW-0812">Transmembrane</keyword>
<dbReference type="SUPFAM" id="SSF51445">
    <property type="entry name" value="(Trans)glycosidases"/>
    <property type="match status" value="1"/>
</dbReference>
<feature type="transmembrane region" description="Helical" evidence="1">
    <location>
        <begin position="34"/>
        <end position="58"/>
    </location>
</feature>